<organism evidence="5 6">
    <name type="scientific">Rhodococcus sovatensis</name>
    <dbReference type="NCBI Taxonomy" id="1805840"/>
    <lineage>
        <taxon>Bacteria</taxon>
        <taxon>Bacillati</taxon>
        <taxon>Actinomycetota</taxon>
        <taxon>Actinomycetes</taxon>
        <taxon>Mycobacteriales</taxon>
        <taxon>Nocardiaceae</taxon>
        <taxon>Rhodococcus</taxon>
    </lineage>
</organism>
<dbReference type="InterPro" id="IPR036390">
    <property type="entry name" value="WH_DNA-bd_sf"/>
</dbReference>
<dbReference type="PROSITE" id="PS00894">
    <property type="entry name" value="HTH_DEOR_1"/>
    <property type="match status" value="1"/>
</dbReference>
<dbReference type="SMART" id="SM01134">
    <property type="entry name" value="DeoRC"/>
    <property type="match status" value="1"/>
</dbReference>
<dbReference type="PANTHER" id="PTHR30363:SF44">
    <property type="entry name" value="AGA OPERON TRANSCRIPTIONAL REPRESSOR-RELATED"/>
    <property type="match status" value="1"/>
</dbReference>
<keyword evidence="1" id="KW-0805">Transcription regulation</keyword>
<evidence type="ECO:0000256" key="2">
    <source>
        <dbReference type="ARBA" id="ARBA00023125"/>
    </source>
</evidence>
<dbReference type="InterPro" id="IPR037171">
    <property type="entry name" value="NagB/RpiA_transferase-like"/>
</dbReference>
<keyword evidence="3" id="KW-0804">Transcription</keyword>
<dbReference type="InterPro" id="IPR001034">
    <property type="entry name" value="DeoR_HTH"/>
</dbReference>
<evidence type="ECO:0000256" key="3">
    <source>
        <dbReference type="ARBA" id="ARBA00023163"/>
    </source>
</evidence>
<dbReference type="Pfam" id="PF00455">
    <property type="entry name" value="DeoRC"/>
    <property type="match status" value="1"/>
</dbReference>
<gene>
    <name evidence="5" type="ORF">WDS16_02855</name>
</gene>
<dbReference type="PRINTS" id="PR00037">
    <property type="entry name" value="HTHLACR"/>
</dbReference>
<keyword evidence="6" id="KW-1185">Reference proteome</keyword>
<dbReference type="EMBL" id="CP147846">
    <property type="protein sequence ID" value="WXG69511.1"/>
    <property type="molecule type" value="Genomic_DNA"/>
</dbReference>
<reference evidence="5 6" key="1">
    <citation type="submission" date="2024-03" db="EMBL/GenBank/DDBJ databases">
        <title>Natural products discovery in diverse microorganisms through a two-stage MS feature dereplication strategy.</title>
        <authorList>
            <person name="Zhang R."/>
        </authorList>
    </citation>
    <scope>NUCLEOTIDE SEQUENCE [LARGE SCALE GENOMIC DNA]</scope>
    <source>
        <strain evidence="5 6">18930</strain>
    </source>
</reference>
<sequence>MLAAERHARITAALRTDGAVKVVDLAELLGVSEMTIRRDLDVLDDREVLRKVHGGAIARSNRGVELPSTAKAGRQHAEKVAIGHAALGSVEDGMTVAISAGTTTLELARLLHGRSSLTVVTNSISIFQELTGHPDEPNPVVYLTGGSRTPSDALVGPIANAALNSFRVDAVFLGVHGFDIESGLTSPNIAEAETNRALIATSRRLFVLADSTKFREVGTNVFGRMVDIDTLVVDDGLGASDRSALAPHVQHILVAETEKQ</sequence>
<dbReference type="SUPFAM" id="SSF46785">
    <property type="entry name" value="Winged helix' DNA-binding domain"/>
    <property type="match status" value="1"/>
</dbReference>
<evidence type="ECO:0000313" key="5">
    <source>
        <dbReference type="EMBL" id="WXG69511.1"/>
    </source>
</evidence>
<dbReference type="SMART" id="SM00420">
    <property type="entry name" value="HTH_DEOR"/>
    <property type="match status" value="1"/>
</dbReference>
<dbReference type="PANTHER" id="PTHR30363">
    <property type="entry name" value="HTH-TYPE TRANSCRIPTIONAL REGULATOR SRLR-RELATED"/>
    <property type="match status" value="1"/>
</dbReference>
<dbReference type="SUPFAM" id="SSF100950">
    <property type="entry name" value="NagB/RpiA/CoA transferase-like"/>
    <property type="match status" value="1"/>
</dbReference>
<dbReference type="PROSITE" id="PS51000">
    <property type="entry name" value="HTH_DEOR_2"/>
    <property type="match status" value="1"/>
</dbReference>
<accession>A0ABZ2PK03</accession>
<dbReference type="Pfam" id="PF08220">
    <property type="entry name" value="HTH_DeoR"/>
    <property type="match status" value="1"/>
</dbReference>
<evidence type="ECO:0000256" key="1">
    <source>
        <dbReference type="ARBA" id="ARBA00023015"/>
    </source>
</evidence>
<dbReference type="InterPro" id="IPR036388">
    <property type="entry name" value="WH-like_DNA-bd_sf"/>
</dbReference>
<dbReference type="Gene3D" id="3.40.50.1360">
    <property type="match status" value="1"/>
</dbReference>
<keyword evidence="2 5" id="KW-0238">DNA-binding</keyword>
<proteinExistence type="predicted"/>
<evidence type="ECO:0000259" key="4">
    <source>
        <dbReference type="PROSITE" id="PS51000"/>
    </source>
</evidence>
<dbReference type="Gene3D" id="1.10.10.10">
    <property type="entry name" value="Winged helix-like DNA-binding domain superfamily/Winged helix DNA-binding domain"/>
    <property type="match status" value="1"/>
</dbReference>
<protein>
    <submittedName>
        <fullName evidence="5">DeoR/GlpR family DNA-binding transcription regulator</fullName>
    </submittedName>
</protein>
<dbReference type="InterPro" id="IPR018356">
    <property type="entry name" value="Tscrpt_reg_HTH_DeoR_CS"/>
</dbReference>
<dbReference type="InterPro" id="IPR050313">
    <property type="entry name" value="Carb_Metab_HTH_regulators"/>
</dbReference>
<dbReference type="InterPro" id="IPR014036">
    <property type="entry name" value="DeoR-like_C"/>
</dbReference>
<dbReference type="Proteomes" id="UP001432000">
    <property type="component" value="Chromosome"/>
</dbReference>
<feature type="domain" description="HTH deoR-type" evidence="4">
    <location>
        <begin position="3"/>
        <end position="58"/>
    </location>
</feature>
<evidence type="ECO:0000313" key="6">
    <source>
        <dbReference type="Proteomes" id="UP001432000"/>
    </source>
</evidence>
<dbReference type="GO" id="GO:0003677">
    <property type="term" value="F:DNA binding"/>
    <property type="evidence" value="ECO:0007669"/>
    <property type="project" value="UniProtKB-KW"/>
</dbReference>
<name>A0ABZ2PK03_9NOCA</name>
<dbReference type="RefSeq" id="WP_338890330.1">
    <property type="nucleotide sequence ID" value="NZ_CP147846.1"/>
</dbReference>